<reference evidence="1 2" key="1">
    <citation type="submission" date="2011-02" db="EMBL/GenBank/DDBJ databases">
        <title>The Genome Sequence of Sphaeroforma arctica JP610.</title>
        <authorList>
            <consortium name="The Broad Institute Genome Sequencing Platform"/>
            <person name="Russ C."/>
            <person name="Cuomo C."/>
            <person name="Young S.K."/>
            <person name="Zeng Q."/>
            <person name="Gargeya S."/>
            <person name="Alvarado L."/>
            <person name="Berlin A."/>
            <person name="Chapman S.B."/>
            <person name="Chen Z."/>
            <person name="Freedman E."/>
            <person name="Gellesch M."/>
            <person name="Goldberg J."/>
            <person name="Griggs A."/>
            <person name="Gujja S."/>
            <person name="Heilman E."/>
            <person name="Heiman D."/>
            <person name="Howarth C."/>
            <person name="Mehta T."/>
            <person name="Neiman D."/>
            <person name="Pearson M."/>
            <person name="Roberts A."/>
            <person name="Saif S."/>
            <person name="Shea T."/>
            <person name="Shenoy N."/>
            <person name="Sisk P."/>
            <person name="Stolte C."/>
            <person name="Sykes S."/>
            <person name="White J."/>
            <person name="Yandava C."/>
            <person name="Burger G."/>
            <person name="Gray M.W."/>
            <person name="Holland P.W.H."/>
            <person name="King N."/>
            <person name="Lang F.B.F."/>
            <person name="Roger A.J."/>
            <person name="Ruiz-Trillo I."/>
            <person name="Haas B."/>
            <person name="Nusbaum C."/>
            <person name="Birren B."/>
        </authorList>
    </citation>
    <scope>NUCLEOTIDE SEQUENCE [LARGE SCALE GENOMIC DNA]</scope>
    <source>
        <strain evidence="1 2">JP610</strain>
    </source>
</reference>
<accession>A0A0L0GDT1</accession>
<evidence type="ECO:0000313" key="1">
    <source>
        <dbReference type="EMBL" id="KNC87172.1"/>
    </source>
</evidence>
<proteinExistence type="predicted"/>
<dbReference type="RefSeq" id="XP_014161074.1">
    <property type="nucleotide sequence ID" value="XM_014305599.1"/>
</dbReference>
<protein>
    <submittedName>
        <fullName evidence="1">Uncharacterized protein</fullName>
    </submittedName>
</protein>
<dbReference type="Proteomes" id="UP000054560">
    <property type="component" value="Unassembled WGS sequence"/>
</dbReference>
<organism evidence="1 2">
    <name type="scientific">Sphaeroforma arctica JP610</name>
    <dbReference type="NCBI Taxonomy" id="667725"/>
    <lineage>
        <taxon>Eukaryota</taxon>
        <taxon>Ichthyosporea</taxon>
        <taxon>Ichthyophonida</taxon>
        <taxon>Sphaeroforma</taxon>
    </lineage>
</organism>
<sequence>MIDSPVSGHESKRYDVSKTVYDVSRMLFVDGCTPPRPSRRLLGLFDATWQGVVKESGEFERGIDGKIVWCCKTRFMVRGRIGKSKLAV</sequence>
<dbReference type="AlphaFoldDB" id="A0A0L0GDT1"/>
<keyword evidence="2" id="KW-1185">Reference proteome</keyword>
<name>A0A0L0GDT1_9EUKA</name>
<dbReference type="EMBL" id="KQ241620">
    <property type="protein sequence ID" value="KNC87172.1"/>
    <property type="molecule type" value="Genomic_DNA"/>
</dbReference>
<dbReference type="GeneID" id="25901204"/>
<evidence type="ECO:0000313" key="2">
    <source>
        <dbReference type="Proteomes" id="UP000054560"/>
    </source>
</evidence>
<gene>
    <name evidence="1" type="ORF">SARC_00700</name>
</gene>